<organism evidence="1 2">
    <name type="scientific">Micromonospora deserti</name>
    <dbReference type="NCBI Taxonomy" id="2070366"/>
    <lineage>
        <taxon>Bacteria</taxon>
        <taxon>Bacillati</taxon>
        <taxon>Actinomycetota</taxon>
        <taxon>Actinomycetes</taxon>
        <taxon>Micromonosporales</taxon>
        <taxon>Micromonosporaceae</taxon>
        <taxon>Micromonospora</taxon>
    </lineage>
</organism>
<dbReference type="RefSeq" id="WP_146604024.1">
    <property type="nucleotide sequence ID" value="NZ_POUB01000189.1"/>
</dbReference>
<feature type="non-terminal residue" evidence="1">
    <location>
        <position position="90"/>
    </location>
</feature>
<dbReference type="AlphaFoldDB" id="A0A2W2BXF8"/>
<protein>
    <recommendedName>
        <fullName evidence="3">CobQ/CobB/MinD/ParA nucleotide binding domain-containing protein</fullName>
    </recommendedName>
</protein>
<evidence type="ECO:0000313" key="2">
    <source>
        <dbReference type="Proteomes" id="UP000248749"/>
    </source>
</evidence>
<name>A0A2W2BXF8_9ACTN</name>
<evidence type="ECO:0000313" key="1">
    <source>
        <dbReference type="EMBL" id="PZF91985.1"/>
    </source>
</evidence>
<proteinExistence type="predicted"/>
<sequence length="90" mass="9313">MNPDSDETPGAGTIVSFVSPANGTGRSSAVANVAWILASNGKRVLAVDWCAKTPRVYDYLRSFQVDAVPAADVLGEALTALVSPAPDEPP</sequence>
<dbReference type="InterPro" id="IPR027417">
    <property type="entry name" value="P-loop_NTPase"/>
</dbReference>
<dbReference type="OrthoDB" id="580767at2"/>
<dbReference type="Proteomes" id="UP000248749">
    <property type="component" value="Unassembled WGS sequence"/>
</dbReference>
<dbReference type="EMBL" id="POUB01000189">
    <property type="protein sequence ID" value="PZF91985.1"/>
    <property type="molecule type" value="Genomic_DNA"/>
</dbReference>
<gene>
    <name evidence="1" type="ORF">C1I99_22505</name>
</gene>
<reference evidence="1 2" key="1">
    <citation type="submission" date="2018-01" db="EMBL/GenBank/DDBJ databases">
        <title>Draft genome sequence of Salinispora sp. 13K206.</title>
        <authorList>
            <person name="Sahin N."/>
            <person name="Saygin H."/>
            <person name="Ay H."/>
        </authorList>
    </citation>
    <scope>NUCLEOTIDE SEQUENCE [LARGE SCALE GENOMIC DNA]</scope>
    <source>
        <strain evidence="1 2">13K206</strain>
    </source>
</reference>
<dbReference type="Gene3D" id="3.40.50.300">
    <property type="entry name" value="P-loop containing nucleotide triphosphate hydrolases"/>
    <property type="match status" value="1"/>
</dbReference>
<accession>A0A2W2BXF8</accession>
<dbReference type="SUPFAM" id="SSF52540">
    <property type="entry name" value="P-loop containing nucleoside triphosphate hydrolases"/>
    <property type="match status" value="1"/>
</dbReference>
<keyword evidence="2" id="KW-1185">Reference proteome</keyword>
<comment type="caution">
    <text evidence="1">The sequence shown here is derived from an EMBL/GenBank/DDBJ whole genome shotgun (WGS) entry which is preliminary data.</text>
</comment>
<evidence type="ECO:0008006" key="3">
    <source>
        <dbReference type="Google" id="ProtNLM"/>
    </source>
</evidence>